<comment type="caution">
    <text evidence="2">The sequence shown here is derived from an EMBL/GenBank/DDBJ whole genome shotgun (WGS) entry which is preliminary data.</text>
</comment>
<feature type="transmembrane region" description="Helical" evidence="1">
    <location>
        <begin position="285"/>
        <end position="305"/>
    </location>
</feature>
<reference evidence="2 3" key="1">
    <citation type="submission" date="2020-04" db="EMBL/GenBank/DDBJ databases">
        <authorList>
            <person name="Laetsch R D."/>
            <person name="Stevens L."/>
            <person name="Kumar S."/>
            <person name="Blaxter L. M."/>
        </authorList>
    </citation>
    <scope>NUCLEOTIDE SEQUENCE [LARGE SCALE GENOMIC DNA]</scope>
</reference>
<accession>A0A8S1ENR0</accession>
<keyword evidence="1" id="KW-0812">Transmembrane</keyword>
<sequence length="359" mass="41157">MEFEMSSIFKMVDNQTTITSEIITIISEMDPVYISIFIAFSLISLFASIYFNGLLFIMIYKLIRLQFQIKLQRAFPYLAFTLKYSNYYPVLFLIILLNILYVAANGSIVVPALLDCRPTQFYIPILIVTAASYPAIACILDFILCVHRFSLIFLDAESLPFRIRLIEPLILLISSPLLCQMIALSSIYAANQLGYQVGTIFKYRTLFDFFATELFLIVVFNGISLGVYLVILARVARQFWKFGRTNDFTAIKQAIPVSGIQFIANILMFFMYNQSIENPWNFGKIIMIKYVITQILCVVIPIAILRGNSHLWQKFKRSGICCRRRTIQISPIIGNDQVIYIISAQRDNLSWSSFAQAPN</sequence>
<feature type="transmembrane region" description="Helical" evidence="1">
    <location>
        <begin position="84"/>
        <end position="101"/>
    </location>
</feature>
<feature type="transmembrane region" description="Helical" evidence="1">
    <location>
        <begin position="209"/>
        <end position="233"/>
    </location>
</feature>
<organism evidence="2 3">
    <name type="scientific">Caenorhabditis bovis</name>
    <dbReference type="NCBI Taxonomy" id="2654633"/>
    <lineage>
        <taxon>Eukaryota</taxon>
        <taxon>Metazoa</taxon>
        <taxon>Ecdysozoa</taxon>
        <taxon>Nematoda</taxon>
        <taxon>Chromadorea</taxon>
        <taxon>Rhabditida</taxon>
        <taxon>Rhabditina</taxon>
        <taxon>Rhabditomorpha</taxon>
        <taxon>Rhabditoidea</taxon>
        <taxon>Rhabditidae</taxon>
        <taxon>Peloderinae</taxon>
        <taxon>Caenorhabditis</taxon>
    </lineage>
</organism>
<evidence type="ECO:0000256" key="1">
    <source>
        <dbReference type="SAM" id="Phobius"/>
    </source>
</evidence>
<feature type="transmembrane region" description="Helical" evidence="1">
    <location>
        <begin position="32"/>
        <end position="63"/>
    </location>
</feature>
<feature type="transmembrane region" description="Helical" evidence="1">
    <location>
        <begin position="165"/>
        <end position="189"/>
    </location>
</feature>
<gene>
    <name evidence="2" type="ORF">CBOVIS_LOCUS4507</name>
</gene>
<evidence type="ECO:0000313" key="3">
    <source>
        <dbReference type="Proteomes" id="UP000494206"/>
    </source>
</evidence>
<name>A0A8S1ENR0_9PELO</name>
<dbReference type="EMBL" id="CADEPM010000003">
    <property type="protein sequence ID" value="CAB3401813.1"/>
    <property type="molecule type" value="Genomic_DNA"/>
</dbReference>
<feature type="transmembrane region" description="Helical" evidence="1">
    <location>
        <begin position="121"/>
        <end position="144"/>
    </location>
</feature>
<dbReference type="Proteomes" id="UP000494206">
    <property type="component" value="Unassembled WGS sequence"/>
</dbReference>
<evidence type="ECO:0000313" key="2">
    <source>
        <dbReference type="EMBL" id="CAB3401813.1"/>
    </source>
</evidence>
<dbReference type="AlphaFoldDB" id="A0A8S1ENR0"/>
<feature type="transmembrane region" description="Helical" evidence="1">
    <location>
        <begin position="254"/>
        <end position="273"/>
    </location>
</feature>
<keyword evidence="3" id="KW-1185">Reference proteome</keyword>
<keyword evidence="1" id="KW-0472">Membrane</keyword>
<proteinExistence type="predicted"/>
<evidence type="ECO:0008006" key="4">
    <source>
        <dbReference type="Google" id="ProtNLM"/>
    </source>
</evidence>
<keyword evidence="1" id="KW-1133">Transmembrane helix</keyword>
<protein>
    <recommendedName>
        <fullName evidence="4">Serpentine receptor class gamma</fullName>
    </recommendedName>
</protein>